<accession>A0A1G4UAX0</accession>
<dbReference type="PANTHER" id="PTHR45527:SF1">
    <property type="entry name" value="FATTY ACID SYNTHASE"/>
    <property type="match status" value="1"/>
</dbReference>
<dbReference type="GO" id="GO:0043041">
    <property type="term" value="P:amino acid activation for nonribosomal peptide biosynthetic process"/>
    <property type="evidence" value="ECO:0007669"/>
    <property type="project" value="TreeGrafter"/>
</dbReference>
<dbReference type="SUPFAM" id="SSF56801">
    <property type="entry name" value="Acetyl-CoA synthetase-like"/>
    <property type="match status" value="1"/>
</dbReference>
<feature type="domain" description="AMP-dependent synthetase/ligase" evidence="1">
    <location>
        <begin position="15"/>
        <end position="358"/>
    </location>
</feature>
<dbReference type="InterPro" id="IPR042099">
    <property type="entry name" value="ANL_N_sf"/>
</dbReference>
<sequence>MVDNILHRIRGHILQSPERPALVSDSGVTCFGELGRRCEGIRSCLREIEPGPLVVIGHKEHDCVAAMLACAFSGRPFVFVDRSNPVQRIEVIAHIAGASHAFVAGGDIDLPLLHQIDLRAIEAAPLPADPTIPAIGGDTLFYIVFTSGSTGQPKGVAISRENFKHFDSWYGPMRQRLAGDGAHVNHASLAFDMGMLDLWPALANGSAVIMMDHRNNVLARNNVRLLAENGATTPASWFSTPSLLQIMCTDKDFNGEAFPELRCFFVGGEVVQKSLIRDLWRRFPNASLCHAYGPTEVTCVTHAKVLDEADVMTGDLLPLGPALAPSSMRILREDGSEASGGEPGEVQLLGPQVGQGYLPSDHPRNHAFGDWAGMRTYMTGDLGYIDIDGSLILLGRVDRQVKWNGNRIELNEIERVANDLPYVRQATCVPLLTDGRVTNIVLFAQMHTDRHVTRDRLIAEMRLALPAVMVPRDIRIVDKFILNVNGKVDAGRMLELRPSEISEPG</sequence>
<dbReference type="GO" id="GO:0044550">
    <property type="term" value="P:secondary metabolite biosynthetic process"/>
    <property type="evidence" value="ECO:0007669"/>
    <property type="project" value="TreeGrafter"/>
</dbReference>
<dbReference type="Gene3D" id="3.30.300.30">
    <property type="match status" value="1"/>
</dbReference>
<evidence type="ECO:0000313" key="2">
    <source>
        <dbReference type="EMBL" id="SCW90724.1"/>
    </source>
</evidence>
<proteinExistence type="predicted"/>
<gene>
    <name evidence="2" type="ORF">SAMN02927900_06480</name>
</gene>
<organism evidence="2 3">
    <name type="scientific">Rhizobium mongolense subsp. loessense</name>
    <dbReference type="NCBI Taxonomy" id="158890"/>
    <lineage>
        <taxon>Bacteria</taxon>
        <taxon>Pseudomonadati</taxon>
        <taxon>Pseudomonadota</taxon>
        <taxon>Alphaproteobacteria</taxon>
        <taxon>Hyphomicrobiales</taxon>
        <taxon>Rhizobiaceae</taxon>
        <taxon>Rhizobium/Agrobacterium group</taxon>
        <taxon>Rhizobium</taxon>
    </lineage>
</organism>
<dbReference type="Proteomes" id="UP000199542">
    <property type="component" value="Unassembled WGS sequence"/>
</dbReference>
<dbReference type="InterPro" id="IPR000873">
    <property type="entry name" value="AMP-dep_synth/lig_dom"/>
</dbReference>
<dbReference type="PROSITE" id="PS00455">
    <property type="entry name" value="AMP_BINDING"/>
    <property type="match status" value="1"/>
</dbReference>
<reference evidence="2 3" key="1">
    <citation type="submission" date="2016-10" db="EMBL/GenBank/DDBJ databases">
        <authorList>
            <person name="de Groot N.N."/>
        </authorList>
    </citation>
    <scope>NUCLEOTIDE SEQUENCE [LARGE SCALE GENOMIC DNA]</scope>
    <source>
        <strain evidence="2 3">CGMCC 1.3401</strain>
    </source>
</reference>
<dbReference type="Gene3D" id="3.40.50.12780">
    <property type="entry name" value="N-terminal domain of ligase-like"/>
    <property type="match status" value="1"/>
</dbReference>
<dbReference type="InterPro" id="IPR045851">
    <property type="entry name" value="AMP-bd_C_sf"/>
</dbReference>
<dbReference type="Pfam" id="PF00501">
    <property type="entry name" value="AMP-binding"/>
    <property type="match status" value="1"/>
</dbReference>
<dbReference type="GO" id="GO:0031177">
    <property type="term" value="F:phosphopantetheine binding"/>
    <property type="evidence" value="ECO:0007669"/>
    <property type="project" value="TreeGrafter"/>
</dbReference>
<dbReference type="GO" id="GO:0016874">
    <property type="term" value="F:ligase activity"/>
    <property type="evidence" value="ECO:0007669"/>
    <property type="project" value="UniProtKB-KW"/>
</dbReference>
<dbReference type="AlphaFoldDB" id="A0A1G4UAX0"/>
<protein>
    <submittedName>
        <fullName evidence="2">D-alanine--poly(Phosphoribitol) ligase subunit 1</fullName>
    </submittedName>
</protein>
<dbReference type="PANTHER" id="PTHR45527">
    <property type="entry name" value="NONRIBOSOMAL PEPTIDE SYNTHETASE"/>
    <property type="match status" value="1"/>
</dbReference>
<evidence type="ECO:0000259" key="1">
    <source>
        <dbReference type="Pfam" id="PF00501"/>
    </source>
</evidence>
<dbReference type="EMBL" id="FMTM01000024">
    <property type="protein sequence ID" value="SCW90724.1"/>
    <property type="molecule type" value="Genomic_DNA"/>
</dbReference>
<keyword evidence="2" id="KW-0436">Ligase</keyword>
<evidence type="ECO:0000313" key="3">
    <source>
        <dbReference type="Proteomes" id="UP000199542"/>
    </source>
</evidence>
<dbReference type="GO" id="GO:0005737">
    <property type="term" value="C:cytoplasm"/>
    <property type="evidence" value="ECO:0007669"/>
    <property type="project" value="TreeGrafter"/>
</dbReference>
<name>A0A1G4UAX0_9HYPH</name>
<dbReference type="InterPro" id="IPR020845">
    <property type="entry name" value="AMP-binding_CS"/>
</dbReference>